<dbReference type="SUPFAM" id="SSF57938">
    <property type="entry name" value="DnaJ/Hsp40 cysteine-rich domain"/>
    <property type="match status" value="1"/>
</dbReference>
<dbReference type="CDD" id="cd10719">
    <property type="entry name" value="DnaJ_zf"/>
    <property type="match status" value="1"/>
</dbReference>
<dbReference type="InterPro" id="IPR001623">
    <property type="entry name" value="DnaJ_domain"/>
</dbReference>
<dbReference type="GO" id="GO:0008270">
    <property type="term" value="F:zinc ion binding"/>
    <property type="evidence" value="ECO:0007669"/>
    <property type="project" value="UniProtKB-KW"/>
</dbReference>
<comment type="caution">
    <text evidence="11">The sequence shown here is derived from an EMBL/GenBank/DDBJ whole genome shotgun (WGS) entry which is preliminary data.</text>
</comment>
<dbReference type="Gene3D" id="2.170.270.10">
    <property type="entry name" value="SET domain"/>
    <property type="match status" value="1"/>
</dbReference>
<gene>
    <name evidence="11" type="ORF">Clacol_003683</name>
</gene>
<keyword evidence="12" id="KW-1185">Reference proteome</keyword>
<dbReference type="Gene3D" id="2.60.260.20">
    <property type="entry name" value="Urease metallochaperone UreE, N-terminal domain"/>
    <property type="match status" value="2"/>
</dbReference>
<proteinExistence type="inferred from homology"/>
<name>A0AAV5AC02_9AGAM</name>
<dbReference type="Pfam" id="PF00684">
    <property type="entry name" value="DnaJ_CXXCXGXG"/>
    <property type="match status" value="1"/>
</dbReference>
<evidence type="ECO:0000259" key="10">
    <source>
        <dbReference type="PROSITE" id="PS51188"/>
    </source>
</evidence>
<dbReference type="PROSITE" id="PS51188">
    <property type="entry name" value="ZF_CR"/>
    <property type="match status" value="1"/>
</dbReference>
<dbReference type="GO" id="GO:0009408">
    <property type="term" value="P:response to heat"/>
    <property type="evidence" value="ECO:0007669"/>
    <property type="project" value="InterPro"/>
</dbReference>
<evidence type="ECO:0000256" key="2">
    <source>
        <dbReference type="ARBA" id="ARBA00022737"/>
    </source>
</evidence>
<dbReference type="CDD" id="cd06257">
    <property type="entry name" value="DnaJ"/>
    <property type="match status" value="1"/>
</dbReference>
<accession>A0AAV5AC02</accession>
<dbReference type="EMBL" id="BPWL01000004">
    <property type="protein sequence ID" value="GJJ09460.1"/>
    <property type="molecule type" value="Genomic_DNA"/>
</dbReference>
<dbReference type="AlphaFoldDB" id="A0AAV5AC02"/>
<dbReference type="SMART" id="SM00271">
    <property type="entry name" value="DnaJ"/>
    <property type="match status" value="1"/>
</dbReference>
<sequence length="627" mass="67761">MTGSLPNHWPSNVKYLYVPSYSATVSPNLLNQIQGNKPSLRSAPSSYVSIRRITLATHPAFGQNGLFAAKTIAPNTHICDYLGEVHCDERADSDYDLSLIRFPDGINVGIDATKMGNEGRFVNDYRGVKTKPNAMFKDGHMSSGELRISIRVTASLLLHNFRGSHSRGSRSPIACSLQPKRTFHVSHTFYASPKNPYEVLGVKKGAGASEIKSAYYQLAKKYHPDTNKDKGAHERFVEIQSAYDLLSDDKKREAYDRYGTASQQEGFDPNAFSQGHPFQGNPFAGFGFQNAFTGGAGGGSQADLFETLFGAFGGTRGRTRATEDYRGDDIDMSVNVSFQEACKGTTRNITIHPVVDCNTCSGSGLKPGSKRSTCSTCGGSGTKTFVIESGFQMASTCPTCQGTGSTVPRSSQCRDCSGVGKVKIRKSVQVDIPPGVEDGMAIRVPKAGDAPISGKGNPGDLLVRVNVGTSKVFRRQGVNIYHDARIPMHTAVLGGKVRVPTLDGEVEVRVPPGTQQGGECVLRGRGVPYVNGGGKGDLFVAFAVQLPRSLTQRQRQILQEYADDVEGKTISNKTENDNDADTGMSNKETKKDKSDNDGTTPFSSLEALPTTGWVSHAWNRLKELIRS</sequence>
<feature type="domain" description="CR-type" evidence="10">
    <location>
        <begin position="344"/>
        <end position="425"/>
    </location>
</feature>
<dbReference type="FunFam" id="2.10.230.10:FF:000002">
    <property type="entry name" value="Molecular chaperone DnaJ"/>
    <property type="match status" value="1"/>
</dbReference>
<dbReference type="PRINTS" id="PR00625">
    <property type="entry name" value="JDOMAIN"/>
</dbReference>
<evidence type="ECO:0000256" key="3">
    <source>
        <dbReference type="ARBA" id="ARBA00022771"/>
    </source>
</evidence>
<dbReference type="GO" id="GO:0051082">
    <property type="term" value="F:unfolded protein binding"/>
    <property type="evidence" value="ECO:0007669"/>
    <property type="project" value="InterPro"/>
</dbReference>
<dbReference type="InterPro" id="IPR012724">
    <property type="entry name" value="DnaJ"/>
</dbReference>
<dbReference type="InterPro" id="IPR008971">
    <property type="entry name" value="HSP40/DnaJ_pept-bd"/>
</dbReference>
<dbReference type="PANTHER" id="PTHR43096">
    <property type="entry name" value="DNAJ HOMOLOG 1, MITOCHONDRIAL-RELATED"/>
    <property type="match status" value="1"/>
</dbReference>
<dbReference type="HAMAP" id="MF_01152">
    <property type="entry name" value="DnaJ"/>
    <property type="match status" value="1"/>
</dbReference>
<evidence type="ECO:0000313" key="12">
    <source>
        <dbReference type="Proteomes" id="UP001050691"/>
    </source>
</evidence>
<dbReference type="InterPro" id="IPR036869">
    <property type="entry name" value="J_dom_sf"/>
</dbReference>
<protein>
    <recommendedName>
        <fullName evidence="6">DnaJ homolog 1, mitochondrial</fullName>
    </recommendedName>
</protein>
<organism evidence="11 12">
    <name type="scientific">Clathrus columnatus</name>
    <dbReference type="NCBI Taxonomy" id="1419009"/>
    <lineage>
        <taxon>Eukaryota</taxon>
        <taxon>Fungi</taxon>
        <taxon>Dikarya</taxon>
        <taxon>Basidiomycota</taxon>
        <taxon>Agaricomycotina</taxon>
        <taxon>Agaricomycetes</taxon>
        <taxon>Phallomycetidae</taxon>
        <taxon>Phallales</taxon>
        <taxon>Clathraceae</taxon>
        <taxon>Clathrus</taxon>
    </lineage>
</organism>
<dbReference type="PANTHER" id="PTHR43096:SF52">
    <property type="entry name" value="DNAJ HOMOLOG 1, MITOCHONDRIAL-RELATED"/>
    <property type="match status" value="1"/>
</dbReference>
<feature type="domain" description="J" evidence="9">
    <location>
        <begin position="195"/>
        <end position="259"/>
    </location>
</feature>
<feature type="zinc finger region" description="CR-type" evidence="7">
    <location>
        <begin position="344"/>
        <end position="425"/>
    </location>
</feature>
<reference evidence="11" key="1">
    <citation type="submission" date="2021-10" db="EMBL/GenBank/DDBJ databases">
        <title>De novo Genome Assembly of Clathrus columnatus (Basidiomycota, Fungi) Using Illumina and Nanopore Sequence Data.</title>
        <authorList>
            <person name="Ogiso-Tanaka E."/>
            <person name="Itagaki H."/>
            <person name="Hosoya T."/>
            <person name="Hosaka K."/>
        </authorList>
    </citation>
    <scope>NUCLEOTIDE SEQUENCE</scope>
    <source>
        <strain evidence="11">MO-923</strain>
    </source>
</reference>
<evidence type="ECO:0000313" key="11">
    <source>
        <dbReference type="EMBL" id="GJJ09460.1"/>
    </source>
</evidence>
<dbReference type="InterPro" id="IPR046341">
    <property type="entry name" value="SET_dom_sf"/>
</dbReference>
<evidence type="ECO:0000256" key="6">
    <source>
        <dbReference type="ARBA" id="ARBA00072890"/>
    </source>
</evidence>
<evidence type="ECO:0000259" key="9">
    <source>
        <dbReference type="PROSITE" id="PS50076"/>
    </source>
</evidence>
<dbReference type="SUPFAM" id="SSF46565">
    <property type="entry name" value="Chaperone J-domain"/>
    <property type="match status" value="1"/>
</dbReference>
<dbReference type="Gene3D" id="2.10.230.10">
    <property type="entry name" value="Heat shock protein DnaJ, cysteine-rich domain"/>
    <property type="match status" value="1"/>
</dbReference>
<dbReference type="Pfam" id="PF00226">
    <property type="entry name" value="DnaJ"/>
    <property type="match status" value="1"/>
</dbReference>
<dbReference type="Gene3D" id="1.10.287.110">
    <property type="entry name" value="DnaJ domain"/>
    <property type="match status" value="1"/>
</dbReference>
<feature type="compositionally biased region" description="Basic and acidic residues" evidence="8">
    <location>
        <begin position="587"/>
        <end position="596"/>
    </location>
</feature>
<dbReference type="CDD" id="cd10747">
    <property type="entry name" value="DnaJ_C"/>
    <property type="match status" value="1"/>
</dbReference>
<keyword evidence="1 7" id="KW-0479">Metal-binding</keyword>
<keyword evidence="3 7" id="KW-0863">Zinc-finger</keyword>
<dbReference type="InterPro" id="IPR036410">
    <property type="entry name" value="HSP_DnaJ_Cys-rich_dom_sf"/>
</dbReference>
<evidence type="ECO:0000256" key="4">
    <source>
        <dbReference type="ARBA" id="ARBA00022833"/>
    </source>
</evidence>
<evidence type="ECO:0000256" key="8">
    <source>
        <dbReference type="SAM" id="MobiDB-lite"/>
    </source>
</evidence>
<evidence type="ECO:0000256" key="1">
    <source>
        <dbReference type="ARBA" id="ARBA00022723"/>
    </source>
</evidence>
<dbReference type="GO" id="GO:0031072">
    <property type="term" value="F:heat shock protein binding"/>
    <property type="evidence" value="ECO:0007669"/>
    <property type="project" value="InterPro"/>
</dbReference>
<keyword evidence="4 7" id="KW-0862">Zinc</keyword>
<dbReference type="Pfam" id="PF01556">
    <property type="entry name" value="DnaJ_C"/>
    <property type="match status" value="1"/>
</dbReference>
<dbReference type="InterPro" id="IPR002939">
    <property type="entry name" value="DnaJ_C"/>
</dbReference>
<dbReference type="SUPFAM" id="SSF49493">
    <property type="entry name" value="HSP40/DnaJ peptide-binding domain"/>
    <property type="match status" value="2"/>
</dbReference>
<evidence type="ECO:0000256" key="7">
    <source>
        <dbReference type="PROSITE-ProRule" id="PRU00546"/>
    </source>
</evidence>
<evidence type="ECO:0000256" key="5">
    <source>
        <dbReference type="ARBA" id="ARBA00023186"/>
    </source>
</evidence>
<dbReference type="Proteomes" id="UP001050691">
    <property type="component" value="Unassembled WGS sequence"/>
</dbReference>
<dbReference type="GO" id="GO:0005524">
    <property type="term" value="F:ATP binding"/>
    <property type="evidence" value="ECO:0007669"/>
    <property type="project" value="InterPro"/>
</dbReference>
<keyword evidence="2" id="KW-0677">Repeat</keyword>
<keyword evidence="5" id="KW-0143">Chaperone</keyword>
<dbReference type="PROSITE" id="PS00636">
    <property type="entry name" value="DNAJ_1"/>
    <property type="match status" value="1"/>
</dbReference>
<dbReference type="InterPro" id="IPR018253">
    <property type="entry name" value="DnaJ_domain_CS"/>
</dbReference>
<dbReference type="GO" id="GO:0005737">
    <property type="term" value="C:cytoplasm"/>
    <property type="evidence" value="ECO:0007669"/>
    <property type="project" value="TreeGrafter"/>
</dbReference>
<dbReference type="GO" id="GO:0042026">
    <property type="term" value="P:protein refolding"/>
    <property type="evidence" value="ECO:0007669"/>
    <property type="project" value="TreeGrafter"/>
</dbReference>
<dbReference type="InterPro" id="IPR001305">
    <property type="entry name" value="HSP_DnaJ_Cys-rich_dom"/>
</dbReference>
<dbReference type="SUPFAM" id="SSF82199">
    <property type="entry name" value="SET domain"/>
    <property type="match status" value="1"/>
</dbReference>
<feature type="region of interest" description="Disordered" evidence="8">
    <location>
        <begin position="568"/>
        <end position="606"/>
    </location>
</feature>
<dbReference type="PROSITE" id="PS50076">
    <property type="entry name" value="DNAJ_2"/>
    <property type="match status" value="1"/>
</dbReference>
<dbReference type="FunFam" id="2.60.260.20:FF:000005">
    <property type="entry name" value="Chaperone protein dnaJ 1, mitochondrial"/>
    <property type="match status" value="1"/>
</dbReference>